<proteinExistence type="predicted"/>
<evidence type="ECO:0000256" key="1">
    <source>
        <dbReference type="SAM" id="SignalP"/>
    </source>
</evidence>
<gene>
    <name evidence="2" type="ORF">J2Z69_003322</name>
</gene>
<protein>
    <submittedName>
        <fullName evidence="2">Uncharacterized protein</fullName>
    </submittedName>
</protein>
<organism evidence="2 3">
    <name type="scientific">Paenibacillus shirakamiensis</name>
    <dbReference type="NCBI Taxonomy" id="1265935"/>
    <lineage>
        <taxon>Bacteria</taxon>
        <taxon>Bacillati</taxon>
        <taxon>Bacillota</taxon>
        <taxon>Bacilli</taxon>
        <taxon>Bacillales</taxon>
        <taxon>Paenibacillaceae</taxon>
        <taxon>Paenibacillus</taxon>
    </lineage>
</organism>
<evidence type="ECO:0000313" key="3">
    <source>
        <dbReference type="Proteomes" id="UP001519288"/>
    </source>
</evidence>
<comment type="caution">
    <text evidence="2">The sequence shown here is derived from an EMBL/GenBank/DDBJ whole genome shotgun (WGS) entry which is preliminary data.</text>
</comment>
<reference evidence="2 3" key="1">
    <citation type="submission" date="2021-03" db="EMBL/GenBank/DDBJ databases">
        <title>Genomic Encyclopedia of Type Strains, Phase IV (KMG-IV): sequencing the most valuable type-strain genomes for metagenomic binning, comparative biology and taxonomic classification.</title>
        <authorList>
            <person name="Goeker M."/>
        </authorList>
    </citation>
    <scope>NUCLEOTIDE SEQUENCE [LARGE SCALE GENOMIC DNA]</scope>
    <source>
        <strain evidence="2 3">DSM 26806</strain>
    </source>
</reference>
<keyword evidence="1" id="KW-0732">Signal</keyword>
<dbReference type="EMBL" id="JAGGLD010000007">
    <property type="protein sequence ID" value="MBP2002250.1"/>
    <property type="molecule type" value="Genomic_DNA"/>
</dbReference>
<keyword evidence="3" id="KW-1185">Reference proteome</keyword>
<dbReference type="RefSeq" id="WP_209864977.1">
    <property type="nucleotide sequence ID" value="NZ_JAGGLD010000007.1"/>
</dbReference>
<evidence type="ECO:0000313" key="2">
    <source>
        <dbReference type="EMBL" id="MBP2002250.1"/>
    </source>
</evidence>
<accession>A0ABS4JKL4</accession>
<feature type="chain" id="PRO_5046188958" evidence="1">
    <location>
        <begin position="30"/>
        <end position="227"/>
    </location>
</feature>
<dbReference type="Proteomes" id="UP001519288">
    <property type="component" value="Unassembled WGS sequence"/>
</dbReference>
<feature type="signal peptide" evidence="1">
    <location>
        <begin position="1"/>
        <end position="29"/>
    </location>
</feature>
<name>A0ABS4JKL4_9BACL</name>
<sequence>MKKITLIVLSLFCLSLIVTLFLNNNLANASIEKQVDTKLALIKGKINKEVELKTELAMSSNPYDYIKDNKDFESIVALGNNALPILQEKIEKSPNDGLQEYILAIAIEKISKTDLKKNSSTEWNSAKSFEKNWKQYLKAIPLKVNEISSSSKEINEKINGLIELGTPAIPFIAEEIVKGKEDIFPALKELIKDDGELKVARDVSITKELFSQKNSIFEGLRSYVNEQ</sequence>